<dbReference type="InterPro" id="IPR027417">
    <property type="entry name" value="P-loop_NTPase"/>
</dbReference>
<keyword evidence="1" id="KW-0547">Nucleotide-binding</keyword>
<dbReference type="Gene3D" id="1.10.10.160">
    <property type="match status" value="1"/>
</dbReference>
<keyword evidence="4" id="KW-0067">ATP-binding</keyword>
<dbReference type="GO" id="GO:0004386">
    <property type="term" value="F:helicase activity"/>
    <property type="evidence" value="ECO:0007669"/>
    <property type="project" value="UniProtKB-KW"/>
</dbReference>
<evidence type="ECO:0000259" key="5">
    <source>
        <dbReference type="Pfam" id="PF00580"/>
    </source>
</evidence>
<reference evidence="6 7" key="1">
    <citation type="submission" date="2019-08" db="EMBL/GenBank/DDBJ databases">
        <title>Calorimonas adulescens gen. nov., sp. nov., an anaerobic thermophilic bacterium from Sakhalin hot spring.</title>
        <authorList>
            <person name="Khomyakova M.A."/>
            <person name="Merkel A.Y."/>
            <person name="Novikov A."/>
            <person name="Bonch-Osmolovskaya E.A."/>
            <person name="Slobodkin A.I."/>
        </authorList>
    </citation>
    <scope>NUCLEOTIDE SEQUENCE [LARGE SCALE GENOMIC DNA]</scope>
    <source>
        <strain evidence="6 7">A05MB</strain>
    </source>
</reference>
<dbReference type="Pfam" id="PF00580">
    <property type="entry name" value="UvrD-helicase"/>
    <property type="match status" value="1"/>
</dbReference>
<evidence type="ECO:0000256" key="3">
    <source>
        <dbReference type="ARBA" id="ARBA00022806"/>
    </source>
</evidence>
<dbReference type="InterPro" id="IPR013986">
    <property type="entry name" value="DExx_box_DNA_helicase_dom_sf"/>
</dbReference>
<dbReference type="InterPro" id="IPR014016">
    <property type="entry name" value="UvrD-like_ATP-bd"/>
</dbReference>
<name>A0A5D8QC92_9THEO</name>
<keyword evidence="7" id="KW-1185">Reference proteome</keyword>
<dbReference type="SUPFAM" id="SSF52540">
    <property type="entry name" value="P-loop containing nucleoside triphosphate hydrolases"/>
    <property type="match status" value="1"/>
</dbReference>
<dbReference type="Gene3D" id="3.40.50.300">
    <property type="entry name" value="P-loop containing nucleotide triphosphate hydrolases"/>
    <property type="match status" value="1"/>
</dbReference>
<gene>
    <name evidence="6" type="ORF">FWJ32_06635</name>
</gene>
<protein>
    <recommendedName>
        <fullName evidence="5">UvrD-like helicase ATP-binding domain-containing protein</fullName>
    </recommendedName>
</protein>
<keyword evidence="2" id="KW-0378">Hydrolase</keyword>
<dbReference type="RefSeq" id="WP_149545178.1">
    <property type="nucleotide sequence ID" value="NZ_VTPS01000008.1"/>
</dbReference>
<dbReference type="GO" id="GO:0016787">
    <property type="term" value="F:hydrolase activity"/>
    <property type="evidence" value="ECO:0007669"/>
    <property type="project" value="UniProtKB-KW"/>
</dbReference>
<comment type="caution">
    <text evidence="6">The sequence shown here is derived from an EMBL/GenBank/DDBJ whole genome shotgun (WGS) entry which is preliminary data.</text>
</comment>
<dbReference type="EMBL" id="VTPS01000008">
    <property type="protein sequence ID" value="TZE82161.1"/>
    <property type="molecule type" value="Genomic_DNA"/>
</dbReference>
<evidence type="ECO:0000313" key="6">
    <source>
        <dbReference type="EMBL" id="TZE82161.1"/>
    </source>
</evidence>
<evidence type="ECO:0000313" key="7">
    <source>
        <dbReference type="Proteomes" id="UP000322976"/>
    </source>
</evidence>
<accession>A0A5D8QC92</accession>
<proteinExistence type="predicted"/>
<dbReference type="GO" id="GO:0005524">
    <property type="term" value="F:ATP binding"/>
    <property type="evidence" value="ECO:0007669"/>
    <property type="project" value="UniProtKB-KW"/>
</dbReference>
<evidence type="ECO:0000256" key="2">
    <source>
        <dbReference type="ARBA" id="ARBA00022801"/>
    </source>
</evidence>
<keyword evidence="3" id="KW-0347">Helicase</keyword>
<dbReference type="Proteomes" id="UP000322976">
    <property type="component" value="Unassembled WGS sequence"/>
</dbReference>
<evidence type="ECO:0000256" key="1">
    <source>
        <dbReference type="ARBA" id="ARBA00022741"/>
    </source>
</evidence>
<dbReference type="AlphaFoldDB" id="A0A5D8QC92"/>
<feature type="domain" description="UvrD-like helicase ATP-binding" evidence="5">
    <location>
        <begin position="4"/>
        <end position="234"/>
    </location>
</feature>
<organism evidence="6 7">
    <name type="scientific">Calorimonas adulescens</name>
    <dbReference type="NCBI Taxonomy" id="2606906"/>
    <lineage>
        <taxon>Bacteria</taxon>
        <taxon>Bacillati</taxon>
        <taxon>Bacillota</taxon>
        <taxon>Clostridia</taxon>
        <taxon>Thermoanaerobacterales</taxon>
        <taxon>Thermoanaerobacteraceae</taxon>
        <taxon>Calorimonas</taxon>
    </lineage>
</organism>
<sequence>MSAFLIKGPAGSGKTTYLKEQYLKLTKKHIRTDEILFITLNKPNMNHIKRSVELDTDTSTCITTFPRFVSDELMLFWPVVLKNCTKIEAKNPHPILIDTLTAHEIMREIVERMQKEGGFPDIKATSDSISLEVMHNFSRATSCLIDYHEIPDLLIQAHPDKNPTAFKDMGAALCEYIDLLLSHGFIDYGLSLYLYNNCLRDTEIYRERFKERFKYLLADNLEESNPSVVSFISSFLDWFEEAYLAFSTDGGYSVVLGASPDYTLKELKERCNIIELNNYYTSSDSLLSLSGALQANIEGGRAVTVSSPVSLVECEYKSEMIDSAVDAVKKLIAKGFKPGEISVIAPYLDPVSEELLVSNLSALGLRPFPLTNTGRLIDQPFIRNIVTLTMLAHPWWGINPNHSDLKDTFCACFDMDPVRASILANFVESKKSLTSLDNKTTMRIGFGSREKYEKLLDWLSQYNEEVPIDSFLKKLLWDYLIPLPTTRENIVATRRLIDMASGYIKIMEVIRPGEMYGRDFVIAIKRGIKGIEVLEERPEDAIVIATPYSYLMNPIFSKAQIWLDASDIDWEDPDIRPLSNPYVFLPGWKGTWTPAIEDMYSRLMLSKRIVNLLKRCSERLIVINCRLSSRFTEQGGMLMEYIQKTCRIVP</sequence>
<evidence type="ECO:0000256" key="4">
    <source>
        <dbReference type="ARBA" id="ARBA00022840"/>
    </source>
</evidence>